<evidence type="ECO:0000313" key="3">
    <source>
        <dbReference type="Proteomes" id="UP000561681"/>
    </source>
</evidence>
<keyword evidence="1" id="KW-0812">Transmembrane</keyword>
<keyword evidence="3" id="KW-1185">Reference proteome</keyword>
<comment type="caution">
    <text evidence="2">The sequence shown here is derived from an EMBL/GenBank/DDBJ whole genome shotgun (WGS) entry which is preliminary data.</text>
</comment>
<organism evidence="2 3">
    <name type="scientific">Flavobacterium nitrogenifigens</name>
    <dbReference type="NCBI Taxonomy" id="1617283"/>
    <lineage>
        <taxon>Bacteria</taxon>
        <taxon>Pseudomonadati</taxon>
        <taxon>Bacteroidota</taxon>
        <taxon>Flavobacteriia</taxon>
        <taxon>Flavobacteriales</taxon>
        <taxon>Flavobacteriaceae</taxon>
        <taxon>Flavobacterium</taxon>
    </lineage>
</organism>
<gene>
    <name evidence="2" type="ORF">HNP37_001035</name>
</gene>
<feature type="transmembrane region" description="Helical" evidence="1">
    <location>
        <begin position="75"/>
        <end position="100"/>
    </location>
</feature>
<evidence type="ECO:0000313" key="2">
    <source>
        <dbReference type="EMBL" id="MBB4800996.1"/>
    </source>
</evidence>
<evidence type="ECO:0000256" key="1">
    <source>
        <dbReference type="SAM" id="Phobius"/>
    </source>
</evidence>
<reference evidence="2 3" key="1">
    <citation type="submission" date="2020-08" db="EMBL/GenBank/DDBJ databases">
        <title>Functional genomics of gut bacteria from endangered species of beetles.</title>
        <authorList>
            <person name="Carlos-Shanley C."/>
        </authorList>
    </citation>
    <scope>NUCLEOTIDE SEQUENCE [LARGE SCALE GENOMIC DNA]</scope>
    <source>
        <strain evidence="2 3">S00142</strain>
    </source>
</reference>
<keyword evidence="1" id="KW-0472">Membrane</keyword>
<accession>A0A7W7IUV4</accession>
<feature type="transmembrane region" description="Helical" evidence="1">
    <location>
        <begin position="106"/>
        <end position="125"/>
    </location>
</feature>
<dbReference type="EMBL" id="JACHLD010000001">
    <property type="protein sequence ID" value="MBB4800996.1"/>
    <property type="molecule type" value="Genomic_DNA"/>
</dbReference>
<name>A0A7W7IUV4_9FLAO</name>
<keyword evidence="1" id="KW-1133">Transmembrane helix</keyword>
<dbReference type="AlphaFoldDB" id="A0A7W7IUV4"/>
<feature type="transmembrane region" description="Helical" evidence="1">
    <location>
        <begin position="9"/>
        <end position="29"/>
    </location>
</feature>
<dbReference type="Proteomes" id="UP000561681">
    <property type="component" value="Unassembled WGS sequence"/>
</dbReference>
<proteinExistence type="predicted"/>
<protein>
    <submittedName>
        <fullName evidence="2">Uncharacterized protein</fullName>
    </submittedName>
</protein>
<feature type="transmembrane region" description="Helical" evidence="1">
    <location>
        <begin position="41"/>
        <end position="63"/>
    </location>
</feature>
<sequence length="144" mass="16662">MKNTILKSLVLSLFITNIWSVTMFFTYYFESPGWFVGLTTFFIFLYSCWTVSGIGVLAILISLVKFWKSNSQKVFLLSTVAFLNTFLSILIILTTCFEILEFKLDLFGMILLISFIIPIVSFFLIKRKIKESENGKISNYNSRL</sequence>